<comment type="caution">
    <text evidence="2">The sequence shown here is derived from an EMBL/GenBank/DDBJ whole genome shotgun (WGS) entry which is preliminary data.</text>
</comment>
<feature type="compositionally biased region" description="Basic and acidic residues" evidence="1">
    <location>
        <begin position="43"/>
        <end position="66"/>
    </location>
</feature>
<proteinExistence type="predicted"/>
<reference evidence="2 3" key="1">
    <citation type="submission" date="2024-09" db="EMBL/GenBank/DDBJ databases">
        <title>Chromosome-scale assembly of Riccia fluitans.</title>
        <authorList>
            <person name="Paukszto L."/>
            <person name="Sawicki J."/>
            <person name="Karawczyk K."/>
            <person name="Piernik-Szablinska J."/>
            <person name="Szczecinska M."/>
            <person name="Mazdziarz M."/>
        </authorList>
    </citation>
    <scope>NUCLEOTIDE SEQUENCE [LARGE SCALE GENOMIC DNA]</scope>
    <source>
        <strain evidence="2">Rf_01</strain>
        <tissue evidence="2">Aerial parts of the thallus</tissue>
    </source>
</reference>
<feature type="region of interest" description="Disordered" evidence="1">
    <location>
        <begin position="1"/>
        <end position="66"/>
    </location>
</feature>
<evidence type="ECO:0000313" key="3">
    <source>
        <dbReference type="Proteomes" id="UP001605036"/>
    </source>
</evidence>
<dbReference type="EMBL" id="JBHFFA010000001">
    <property type="protein sequence ID" value="KAL2650590.1"/>
    <property type="molecule type" value="Genomic_DNA"/>
</dbReference>
<gene>
    <name evidence="2" type="ORF">R1flu_018718</name>
</gene>
<evidence type="ECO:0000256" key="1">
    <source>
        <dbReference type="SAM" id="MobiDB-lite"/>
    </source>
</evidence>
<name>A0ABD1ZGZ7_9MARC</name>
<dbReference type="Proteomes" id="UP001605036">
    <property type="component" value="Unassembled WGS sequence"/>
</dbReference>
<feature type="compositionally biased region" description="Low complexity" evidence="1">
    <location>
        <begin position="133"/>
        <end position="155"/>
    </location>
</feature>
<keyword evidence="3" id="KW-1185">Reference proteome</keyword>
<feature type="region of interest" description="Disordered" evidence="1">
    <location>
        <begin position="129"/>
        <end position="155"/>
    </location>
</feature>
<evidence type="ECO:0000313" key="2">
    <source>
        <dbReference type="EMBL" id="KAL2650590.1"/>
    </source>
</evidence>
<accession>A0ABD1ZGZ7</accession>
<feature type="compositionally biased region" description="Polar residues" evidence="1">
    <location>
        <begin position="1"/>
        <end position="17"/>
    </location>
</feature>
<protein>
    <submittedName>
        <fullName evidence="2">Uncharacterized protein</fullName>
    </submittedName>
</protein>
<organism evidence="2 3">
    <name type="scientific">Riccia fluitans</name>
    <dbReference type="NCBI Taxonomy" id="41844"/>
    <lineage>
        <taxon>Eukaryota</taxon>
        <taxon>Viridiplantae</taxon>
        <taxon>Streptophyta</taxon>
        <taxon>Embryophyta</taxon>
        <taxon>Marchantiophyta</taxon>
        <taxon>Marchantiopsida</taxon>
        <taxon>Marchantiidae</taxon>
        <taxon>Marchantiales</taxon>
        <taxon>Ricciaceae</taxon>
        <taxon>Riccia</taxon>
    </lineage>
</organism>
<dbReference type="AlphaFoldDB" id="A0ABD1ZGZ7"/>
<sequence>MKQLQAVQRVTPGTTTSEARELTGGHPTGLPGKAAGRVPDSGRTIDGHGDRYLDNDPEKEAADKQVRELATQLELAQLQLEKVRTKADLEAAFADLDTIQAQLDKEHESSKLQERVRALEKEIRAMRRQVLLRPSSPRAPPGQASSGGPSGNSQH</sequence>